<feature type="region of interest" description="Disordered" evidence="1">
    <location>
        <begin position="123"/>
        <end position="143"/>
    </location>
</feature>
<feature type="compositionally biased region" description="Polar residues" evidence="1">
    <location>
        <begin position="79"/>
        <end position="90"/>
    </location>
</feature>
<sequence>MALFPVHVTQRSEPDLQKHELVGKHRMIARRDLLGQQQSTVCLGRADEPDFWKPRLCCFALVDIVSEQRDNDNHRPELSPQTQEGTSVQPTPTPAVRSADLVAGSDDGQMTAVTMNVHMRTMARKHQGSQSITNPSFQLYSRR</sequence>
<evidence type="ECO:0000313" key="2">
    <source>
        <dbReference type="EMBL" id="KEQ59854.1"/>
    </source>
</evidence>
<proteinExistence type="predicted"/>
<keyword evidence="3" id="KW-1185">Reference proteome</keyword>
<organism evidence="2 3">
    <name type="scientific">Aureobasidium melanogenum (strain CBS 110374)</name>
    <name type="common">Aureobasidium pullulans var. melanogenum</name>
    <dbReference type="NCBI Taxonomy" id="1043003"/>
    <lineage>
        <taxon>Eukaryota</taxon>
        <taxon>Fungi</taxon>
        <taxon>Dikarya</taxon>
        <taxon>Ascomycota</taxon>
        <taxon>Pezizomycotina</taxon>
        <taxon>Dothideomycetes</taxon>
        <taxon>Dothideomycetidae</taxon>
        <taxon>Dothideales</taxon>
        <taxon>Saccotheciaceae</taxon>
        <taxon>Aureobasidium</taxon>
    </lineage>
</organism>
<protein>
    <submittedName>
        <fullName evidence="2">Uncharacterized protein</fullName>
    </submittedName>
</protein>
<dbReference type="GeneID" id="63918553"/>
<name>A0A074VL72_AURM1</name>
<gene>
    <name evidence="2" type="ORF">M437DRAFT_68820</name>
</gene>
<evidence type="ECO:0000313" key="3">
    <source>
        <dbReference type="Proteomes" id="UP000030672"/>
    </source>
</evidence>
<reference evidence="2 3" key="1">
    <citation type="journal article" date="2014" name="BMC Genomics">
        <title>Genome sequencing of four Aureobasidium pullulans varieties: biotechnological potential, stress tolerance, and description of new species.</title>
        <authorList>
            <person name="Gostin Ar C."/>
            <person name="Ohm R.A."/>
            <person name="Kogej T."/>
            <person name="Sonjak S."/>
            <person name="Turk M."/>
            <person name="Zajc J."/>
            <person name="Zalar P."/>
            <person name="Grube M."/>
            <person name="Sun H."/>
            <person name="Han J."/>
            <person name="Sharma A."/>
            <person name="Chiniquy J."/>
            <person name="Ngan C.Y."/>
            <person name="Lipzen A."/>
            <person name="Barry K."/>
            <person name="Grigoriev I.V."/>
            <person name="Gunde-Cimerman N."/>
        </authorList>
    </citation>
    <scope>NUCLEOTIDE SEQUENCE [LARGE SCALE GENOMIC DNA]</scope>
    <source>
        <strain evidence="2 3">CBS 110374</strain>
    </source>
</reference>
<dbReference type="AlphaFoldDB" id="A0A074VL72"/>
<dbReference type="Proteomes" id="UP000030672">
    <property type="component" value="Unassembled WGS sequence"/>
</dbReference>
<dbReference type="EMBL" id="KL584846">
    <property type="protein sequence ID" value="KEQ59854.1"/>
    <property type="molecule type" value="Genomic_DNA"/>
</dbReference>
<dbReference type="HOGENOM" id="CLU_1805788_0_0_1"/>
<accession>A0A074VL72</accession>
<feature type="compositionally biased region" description="Polar residues" evidence="1">
    <location>
        <begin position="128"/>
        <end position="143"/>
    </location>
</feature>
<feature type="region of interest" description="Disordered" evidence="1">
    <location>
        <begin position="69"/>
        <end position="96"/>
    </location>
</feature>
<evidence type="ECO:0000256" key="1">
    <source>
        <dbReference type="SAM" id="MobiDB-lite"/>
    </source>
</evidence>
<dbReference type="RefSeq" id="XP_040876877.1">
    <property type="nucleotide sequence ID" value="XM_041025180.1"/>
</dbReference>